<reference evidence="2" key="2">
    <citation type="submission" date="2021-09" db="EMBL/GenBank/DDBJ databases">
        <authorList>
            <person name="Gilroy R."/>
        </authorList>
    </citation>
    <scope>NUCLEOTIDE SEQUENCE</scope>
    <source>
        <strain evidence="2">USAMLcec12-2067</strain>
    </source>
</reference>
<dbReference type="Gene3D" id="3.40.50.11900">
    <property type="match status" value="1"/>
</dbReference>
<evidence type="ECO:0000256" key="1">
    <source>
        <dbReference type="SAM" id="MobiDB-lite"/>
    </source>
</evidence>
<feature type="compositionally biased region" description="Basic and acidic residues" evidence="1">
    <location>
        <begin position="8"/>
        <end position="23"/>
    </location>
</feature>
<accession>A0A9D2VLX9</accession>
<feature type="region of interest" description="Disordered" evidence="1">
    <location>
        <begin position="48"/>
        <end position="68"/>
    </location>
</feature>
<dbReference type="PANTHER" id="PTHR32329">
    <property type="entry name" value="BIFUNCTIONAL PROTEIN [INCLUDES 2-HYDROXYACYL-COA DEHYDRATASE (N-TER) AND ITS ACTIVATOR DOMAIN (C_TERM)-RELATED"/>
    <property type="match status" value="1"/>
</dbReference>
<dbReference type="InterPro" id="IPR051805">
    <property type="entry name" value="Dehydratase_Activator_Redct"/>
</dbReference>
<organism evidence="2 3">
    <name type="scientific">Rubneribacter badeniensis</name>
    <dbReference type="NCBI Taxonomy" id="2070688"/>
    <lineage>
        <taxon>Bacteria</taxon>
        <taxon>Bacillati</taxon>
        <taxon>Actinomycetota</taxon>
        <taxon>Coriobacteriia</taxon>
        <taxon>Eggerthellales</taxon>
        <taxon>Eggerthellaceae</taxon>
        <taxon>Rubneribacter</taxon>
    </lineage>
</organism>
<dbReference type="AlphaFoldDB" id="A0A9D2VLX9"/>
<evidence type="ECO:0000313" key="3">
    <source>
        <dbReference type="Proteomes" id="UP000789325"/>
    </source>
</evidence>
<evidence type="ECO:0000313" key="2">
    <source>
        <dbReference type="EMBL" id="HJH44390.1"/>
    </source>
</evidence>
<protein>
    <recommendedName>
        <fullName evidence="4">DUF2229 domain-containing protein</fullName>
    </recommendedName>
</protein>
<dbReference type="PANTHER" id="PTHR32329:SF2">
    <property type="entry name" value="BIFUNCTIONAL PROTEIN [INCLUDES 2-HYDROXYACYL-COA DEHYDRATASE (N-TER) AND ITS ACTIVATOR DOMAIN (C_TERM)"/>
    <property type="match status" value="1"/>
</dbReference>
<proteinExistence type="predicted"/>
<dbReference type="Proteomes" id="UP000789325">
    <property type="component" value="Unassembled WGS sequence"/>
</dbReference>
<evidence type="ECO:0008006" key="4">
    <source>
        <dbReference type="Google" id="ProtNLM"/>
    </source>
</evidence>
<gene>
    <name evidence="2" type="ORF">K8V16_11430</name>
</gene>
<dbReference type="EMBL" id="DYZL01000232">
    <property type="protein sequence ID" value="HJH44390.1"/>
    <property type="molecule type" value="Genomic_DNA"/>
</dbReference>
<reference evidence="2" key="1">
    <citation type="journal article" date="2021" name="PeerJ">
        <title>Extensive microbial diversity within the chicken gut microbiome revealed by metagenomics and culture.</title>
        <authorList>
            <person name="Gilroy R."/>
            <person name="Ravi A."/>
            <person name="Getino M."/>
            <person name="Pursley I."/>
            <person name="Horton D.L."/>
            <person name="Alikhan N.F."/>
            <person name="Baker D."/>
            <person name="Gharbi K."/>
            <person name="Hall N."/>
            <person name="Watson M."/>
            <person name="Adriaenssens E.M."/>
            <person name="Foster-Nyarko E."/>
            <person name="Jarju S."/>
            <person name="Secka A."/>
            <person name="Antonio M."/>
            <person name="Oren A."/>
            <person name="Chaudhuri R.R."/>
            <person name="La Ragione R."/>
            <person name="Hildebrand F."/>
            <person name="Pallen M.J."/>
        </authorList>
    </citation>
    <scope>NUCLEOTIDE SEQUENCE</scope>
    <source>
        <strain evidence="2">USAMLcec12-2067</strain>
    </source>
</reference>
<comment type="caution">
    <text evidence="2">The sequence shown here is derived from an EMBL/GenBank/DDBJ whole genome shotgun (WGS) entry which is preliminary data.</text>
</comment>
<name>A0A9D2VLX9_9ACTN</name>
<sequence length="426" mass="47986">MAPTPNQEPDRAPDYPHSRERVNPLRTVGDASATDEVRGARVVLGDGRRGPFKLLPPQPRRKRSAKRDRHARTRVAFFRYSYYDIAFKFFVEHVLDADFVALPKPTRRTIELGSRHSSDMVCAPFKHILGDYIEALELGADVLVQFAGPCRLGYYGELQESILRDLGYEFEMLNFATVTDKPLTEYISICKKKVNPNVSVPHGVRNMLAAFKMIECLDEANDLYLANAGFEVEPGSFERAREGYFADMREATCERDIAEAQRRGLDALRALPTRKPARPVRVGIVGEYFTAADPASNLDLERKLLALGVELHRSLTMTNRNLRYNERNLRASIADYVTYDMGPTSSLTIASALRYAQEGFDGVVHVKSSGCTPEVDCVPVLQRIGRDTGMPLLYLSYDSQTSDTGLDTRLEAFYDMLAMKKEHAKR</sequence>
<feature type="compositionally biased region" description="Basic residues" evidence="1">
    <location>
        <begin position="59"/>
        <end position="68"/>
    </location>
</feature>
<feature type="region of interest" description="Disordered" evidence="1">
    <location>
        <begin position="1"/>
        <end position="34"/>
    </location>
</feature>